<keyword evidence="2" id="KW-1185">Reference proteome</keyword>
<gene>
    <name evidence="1" type="ORF">K6L26_26120</name>
</gene>
<organism evidence="1 2">
    <name type="scientific">Mycolicibacterium farcinogenes</name>
    <name type="common">Mycobacterium farcinogenes</name>
    <dbReference type="NCBI Taxonomy" id="1802"/>
    <lineage>
        <taxon>Bacteria</taxon>
        <taxon>Bacillati</taxon>
        <taxon>Actinomycetota</taxon>
        <taxon>Actinomycetes</taxon>
        <taxon>Mycobacteriales</taxon>
        <taxon>Mycobacteriaceae</taxon>
        <taxon>Mycolicibacterium</taxon>
    </lineage>
</organism>
<proteinExistence type="predicted"/>
<accession>A0ACD1FEB6</accession>
<protein>
    <submittedName>
        <fullName evidence="1">Uncharacterized protein</fullName>
    </submittedName>
</protein>
<sequence>MCPSTDPAKSAHEFATDVLQNLLRHIAVGNRRHSDGEQPGHVFQVSHAWTDGPMMYLVYQMPPLAITWGLVRDTSESLIDSGPWDDADNPALYYYMLDFEEGWAGPLSPEPGKDPDVVRWRGDHSDCLPERLPDIPSAYRYNPTSMPTAESHQYGDTPGAEPRRYADPS</sequence>
<evidence type="ECO:0000313" key="1">
    <source>
        <dbReference type="EMBL" id="QZH65419.1"/>
    </source>
</evidence>
<reference evidence="1" key="1">
    <citation type="submission" date="2021-07" db="EMBL/GenBank/DDBJ databases">
        <title>Complete Genome Sequences of Mycobacterium farcinogenes Isolated from Clinical Specimens from Patients in Thailand.</title>
        <authorList>
            <person name="Sodsai P."/>
        </authorList>
    </citation>
    <scope>NUCLEOTIDE SEQUENCE</scope>
    <source>
        <strain evidence="1">BKK/CU-MFGFA-001</strain>
    </source>
</reference>
<name>A0ACD1FEB6_MYCFR</name>
<dbReference type="Proteomes" id="UP000825598">
    <property type="component" value="Chromosome"/>
</dbReference>
<dbReference type="EMBL" id="CP081673">
    <property type="protein sequence ID" value="QZH65419.1"/>
    <property type="molecule type" value="Genomic_DNA"/>
</dbReference>
<evidence type="ECO:0000313" key="2">
    <source>
        <dbReference type="Proteomes" id="UP000825598"/>
    </source>
</evidence>